<dbReference type="Pfam" id="PF00078">
    <property type="entry name" value="RVT_1"/>
    <property type="match status" value="1"/>
</dbReference>
<dbReference type="Gene3D" id="3.10.10.10">
    <property type="entry name" value="HIV Type 1 Reverse Transcriptase, subunit A, domain 1"/>
    <property type="match status" value="1"/>
</dbReference>
<accession>A0A9Q0KLH3</accession>
<dbReference type="PANTHER" id="PTHR24559:SF444">
    <property type="entry name" value="REVERSE TRANSCRIPTASE DOMAIN-CONTAINING PROTEIN"/>
    <property type="match status" value="1"/>
</dbReference>
<dbReference type="EMBL" id="JAMYWD010000005">
    <property type="protein sequence ID" value="KAJ4972396.1"/>
    <property type="molecule type" value="Genomic_DNA"/>
</dbReference>
<dbReference type="InterPro" id="IPR043502">
    <property type="entry name" value="DNA/RNA_pol_sf"/>
</dbReference>
<dbReference type="InterPro" id="IPR053134">
    <property type="entry name" value="RNA-dir_DNA_polymerase"/>
</dbReference>
<evidence type="ECO:0000313" key="3">
    <source>
        <dbReference type="Proteomes" id="UP001141806"/>
    </source>
</evidence>
<dbReference type="AlphaFoldDB" id="A0A9Q0KLH3"/>
<feature type="domain" description="Reverse transcriptase" evidence="1">
    <location>
        <begin position="84"/>
        <end position="167"/>
    </location>
</feature>
<keyword evidence="3" id="KW-1185">Reference proteome</keyword>
<gene>
    <name evidence="2" type="ORF">NE237_005495</name>
</gene>
<sequence length="167" mass="19153">MEDIGVVRKFSDVFLGDLPGLPPDRTIEFVINLLPGIALVSKAPYRIAPTELKELKTQLRELLDKGSNQPSISLWGAPVWFVKKDDSVQLCIDYRDLNKLTIKNQYPLFQIDDLFNQLQGAKIFSKIDLWSGYHQLKIKDSNMMRMTFRTKYGHYEFQGISLGLTNA</sequence>
<organism evidence="2 3">
    <name type="scientific">Protea cynaroides</name>
    <dbReference type="NCBI Taxonomy" id="273540"/>
    <lineage>
        <taxon>Eukaryota</taxon>
        <taxon>Viridiplantae</taxon>
        <taxon>Streptophyta</taxon>
        <taxon>Embryophyta</taxon>
        <taxon>Tracheophyta</taxon>
        <taxon>Spermatophyta</taxon>
        <taxon>Magnoliopsida</taxon>
        <taxon>Proteales</taxon>
        <taxon>Proteaceae</taxon>
        <taxon>Protea</taxon>
    </lineage>
</organism>
<dbReference type="Proteomes" id="UP001141806">
    <property type="component" value="Unassembled WGS sequence"/>
</dbReference>
<reference evidence="2" key="1">
    <citation type="journal article" date="2023" name="Plant J.">
        <title>The genome of the king protea, Protea cynaroides.</title>
        <authorList>
            <person name="Chang J."/>
            <person name="Duong T.A."/>
            <person name="Schoeman C."/>
            <person name="Ma X."/>
            <person name="Roodt D."/>
            <person name="Barker N."/>
            <person name="Li Z."/>
            <person name="Van de Peer Y."/>
            <person name="Mizrachi E."/>
        </authorList>
    </citation>
    <scope>NUCLEOTIDE SEQUENCE</scope>
    <source>
        <tissue evidence="2">Young leaves</tissue>
    </source>
</reference>
<evidence type="ECO:0000259" key="1">
    <source>
        <dbReference type="Pfam" id="PF00078"/>
    </source>
</evidence>
<comment type="caution">
    <text evidence="2">The sequence shown here is derived from an EMBL/GenBank/DDBJ whole genome shotgun (WGS) entry which is preliminary data.</text>
</comment>
<dbReference type="OrthoDB" id="2431547at2759"/>
<protein>
    <recommendedName>
        <fullName evidence="1">Reverse transcriptase domain-containing protein</fullName>
    </recommendedName>
</protein>
<dbReference type="SUPFAM" id="SSF56672">
    <property type="entry name" value="DNA/RNA polymerases"/>
    <property type="match status" value="1"/>
</dbReference>
<name>A0A9Q0KLH3_9MAGN</name>
<dbReference type="CDD" id="cd01647">
    <property type="entry name" value="RT_LTR"/>
    <property type="match status" value="1"/>
</dbReference>
<evidence type="ECO:0000313" key="2">
    <source>
        <dbReference type="EMBL" id="KAJ4972396.1"/>
    </source>
</evidence>
<dbReference type="PANTHER" id="PTHR24559">
    <property type="entry name" value="TRANSPOSON TY3-I GAG-POL POLYPROTEIN"/>
    <property type="match status" value="1"/>
</dbReference>
<dbReference type="InterPro" id="IPR000477">
    <property type="entry name" value="RT_dom"/>
</dbReference>
<proteinExistence type="predicted"/>